<dbReference type="AlphaFoldDB" id="A0A7W8QNR0"/>
<feature type="domain" description="NADH:flavin oxidoreductase/NADH oxidase N-terminal" evidence="4">
    <location>
        <begin position="184"/>
        <end position="509"/>
    </location>
</feature>
<dbReference type="PANTHER" id="PTHR22893:SF91">
    <property type="entry name" value="NADPH DEHYDROGENASE 2-RELATED"/>
    <property type="match status" value="1"/>
</dbReference>
<evidence type="ECO:0000259" key="4">
    <source>
        <dbReference type="Pfam" id="PF00724"/>
    </source>
</evidence>
<dbReference type="Gene3D" id="3.40.50.360">
    <property type="match status" value="1"/>
</dbReference>
<reference evidence="6 7" key="1">
    <citation type="submission" date="2020-08" db="EMBL/GenBank/DDBJ databases">
        <title>Sequencing the genomes of 1000 actinobacteria strains.</title>
        <authorList>
            <person name="Klenk H.-P."/>
        </authorList>
    </citation>
    <scope>NUCLEOTIDE SEQUENCE [LARGE SCALE GENOMIC DNA]</scope>
    <source>
        <strain evidence="6 7">DSM 44551</strain>
    </source>
</reference>
<dbReference type="GO" id="GO:0016628">
    <property type="term" value="F:oxidoreductase activity, acting on the CH-CH group of donors, NAD or NADP as acceptor"/>
    <property type="evidence" value="ECO:0007669"/>
    <property type="project" value="UniProtKB-ARBA"/>
</dbReference>
<comment type="cofactor">
    <cofactor evidence="1">
        <name>FMN</name>
        <dbReference type="ChEBI" id="CHEBI:58210"/>
    </cofactor>
</comment>
<dbReference type="SUPFAM" id="SSF52218">
    <property type="entry name" value="Flavoproteins"/>
    <property type="match status" value="1"/>
</dbReference>
<keyword evidence="3" id="KW-0560">Oxidoreductase</keyword>
<dbReference type="InterPro" id="IPR029039">
    <property type="entry name" value="Flavoprotein-like_sf"/>
</dbReference>
<evidence type="ECO:0000259" key="5">
    <source>
        <dbReference type="Pfam" id="PF03358"/>
    </source>
</evidence>
<proteinExistence type="inferred from homology"/>
<dbReference type="InterPro" id="IPR005025">
    <property type="entry name" value="FMN_Rdtase-like_dom"/>
</dbReference>
<comment type="caution">
    <text evidence="6">The sequence shown here is derived from an EMBL/GenBank/DDBJ whole genome shotgun (WGS) entry which is preliminary data.</text>
</comment>
<dbReference type="EMBL" id="JACHDB010000001">
    <property type="protein sequence ID" value="MBB5433143.1"/>
    <property type="molecule type" value="Genomic_DNA"/>
</dbReference>
<accession>A0A7W8QNR0</accession>
<dbReference type="Pfam" id="PF00724">
    <property type="entry name" value="Oxidored_FMN"/>
    <property type="match status" value="1"/>
</dbReference>
<dbReference type="InterPro" id="IPR013785">
    <property type="entry name" value="Aldolase_TIM"/>
</dbReference>
<dbReference type="GO" id="GO:0010181">
    <property type="term" value="F:FMN binding"/>
    <property type="evidence" value="ECO:0007669"/>
    <property type="project" value="InterPro"/>
</dbReference>
<dbReference type="InterPro" id="IPR001155">
    <property type="entry name" value="OxRdtase_FMN_N"/>
</dbReference>
<dbReference type="GO" id="GO:0005829">
    <property type="term" value="C:cytosol"/>
    <property type="evidence" value="ECO:0007669"/>
    <property type="project" value="TreeGrafter"/>
</dbReference>
<evidence type="ECO:0000256" key="1">
    <source>
        <dbReference type="ARBA" id="ARBA00001917"/>
    </source>
</evidence>
<dbReference type="Proteomes" id="UP000572635">
    <property type="component" value="Unassembled WGS sequence"/>
</dbReference>
<dbReference type="Pfam" id="PF03358">
    <property type="entry name" value="FMN_red"/>
    <property type="match status" value="1"/>
</dbReference>
<organism evidence="6 7">
    <name type="scientific">Nocardiopsis composta</name>
    <dbReference type="NCBI Taxonomy" id="157465"/>
    <lineage>
        <taxon>Bacteria</taxon>
        <taxon>Bacillati</taxon>
        <taxon>Actinomycetota</taxon>
        <taxon>Actinomycetes</taxon>
        <taxon>Streptosporangiales</taxon>
        <taxon>Nocardiopsidaceae</taxon>
        <taxon>Nocardiopsis</taxon>
    </lineage>
</organism>
<gene>
    <name evidence="6" type="ORF">HDA36_003227</name>
</gene>
<sequence length="544" mass="56293">MGVDHAPGGLPLVLGIPADGRPGSADLAALGAAEERLAGSARTARFPLCTDLPECRSDDGPMPPRLVRELYRAVAACDALLISAAEDGGPPPDRLLSALDWAGYPFGGVLTGTPAAVIGAGAEPAGGGGVRARLRAALHTAGARVVLPGAPPPGRRHRTAARLLSAISTTSTASEEETTVTGYFEPVSVGALKLPNRLLMAPMTRSRARGGLVGPATAEYYAQRAAAGLIITEGTQPSVRGQGYIDTPGLHTADQVAAWREVTGAVHAAGGRIFAQIMHSGRVGHPVLYPDGGLPVAPSAIASGDSMYTPDGMLPHPVPHELTAAEIEEVVDEFTEAARNAVDAGFDGVELHGANGYLIQQFLADGSNRRTDRYGGSRANRIRFAAEVATAVAEAIGPERTGMRISPGTPNGGITESDTAELYPELARALAPLDLAYLHVMEFGHREVTEAVRAAWPNALLLNPHPDPASGARTTESGAEALAAGLADAITVGSEWLANPDLDVRVRAGGPFNDPDPATFYGGDERGYTDYPRLDALETSGAGR</sequence>
<evidence type="ECO:0000313" key="7">
    <source>
        <dbReference type="Proteomes" id="UP000572635"/>
    </source>
</evidence>
<keyword evidence="7" id="KW-1185">Reference proteome</keyword>
<dbReference type="SUPFAM" id="SSF51395">
    <property type="entry name" value="FMN-linked oxidoreductases"/>
    <property type="match status" value="1"/>
</dbReference>
<name>A0A7W8QNR0_9ACTN</name>
<feature type="domain" description="NADPH-dependent FMN reductase-like" evidence="5">
    <location>
        <begin position="13"/>
        <end position="148"/>
    </location>
</feature>
<evidence type="ECO:0000256" key="2">
    <source>
        <dbReference type="ARBA" id="ARBA00005979"/>
    </source>
</evidence>
<dbReference type="InterPro" id="IPR045247">
    <property type="entry name" value="Oye-like"/>
</dbReference>
<protein>
    <submittedName>
        <fullName evidence="6">2,4-dienoyl-CoA reductase-like NADH-dependent reductase (Old Yellow Enzyme family)</fullName>
    </submittedName>
</protein>
<dbReference type="FunFam" id="3.20.20.70:FF:000059">
    <property type="entry name" value="N-ethylmaleimide reductase, FMN-linked"/>
    <property type="match status" value="1"/>
</dbReference>
<evidence type="ECO:0000313" key="6">
    <source>
        <dbReference type="EMBL" id="MBB5433143.1"/>
    </source>
</evidence>
<dbReference type="PANTHER" id="PTHR22893">
    <property type="entry name" value="NADH OXIDOREDUCTASE-RELATED"/>
    <property type="match status" value="1"/>
</dbReference>
<evidence type="ECO:0000256" key="3">
    <source>
        <dbReference type="ARBA" id="ARBA00023002"/>
    </source>
</evidence>
<comment type="similarity">
    <text evidence="2">Belongs to the NADH:flavin oxidoreductase/NADH oxidase family.</text>
</comment>
<dbReference type="CDD" id="cd02933">
    <property type="entry name" value="OYE_like_FMN"/>
    <property type="match status" value="1"/>
</dbReference>
<dbReference type="Gene3D" id="3.20.20.70">
    <property type="entry name" value="Aldolase class I"/>
    <property type="match status" value="1"/>
</dbReference>